<keyword evidence="3" id="KW-1185">Reference proteome</keyword>
<gene>
    <name evidence="2" type="ORF">M408DRAFT_28119</name>
</gene>
<feature type="coiled-coil region" evidence="1">
    <location>
        <begin position="57"/>
        <end position="84"/>
    </location>
</feature>
<name>A0A0C2X140_SERVB</name>
<proteinExistence type="predicted"/>
<sequence length="485" mass="54995">MAESSSLQAPNRVMLEKSLKILDEINALVADYEARDESLSRREDQLRGQLKDTEFERIQLKDMLKEAKSSLTRMERNVHRLKCVLSPMRTMPSEILLRIFYHIILQGDAYMRGLLENWLPIEPLTTPVLLGSVCSHWRAVVKQNAKLWDYIHIGAPLTLSVGQNEEKDRHLRRIRHWMGFGHQDRQSIFIDEYTPTAKSHVYTAFRSTSPSWKSITIAIGGDDPSIPWEIEKMRASDVSIYALQACPDIDSIMPLLRYASQLTLTGTLPRWGDTPWASLRSLSLLPFSGNNETLFLEFGAQELRGILNAAVCLENLMLDFYVTHGTVGTGNREQVGHQTLRHLSFRLHHLQNDGYLFGMQVTAPQLRHITVIAVDEIEFDEGLVQIEAFQNVTSVTIDPIKVHEVPITVQFLRYLPKVTSIDVQGQNVDALFTLINGFYAHAPPIYSTVPLLKLTKVTIENADIRGKTLIKMLEARLAQLEGGFG</sequence>
<dbReference type="AlphaFoldDB" id="A0A0C2X140"/>
<evidence type="ECO:0000313" key="2">
    <source>
        <dbReference type="EMBL" id="KIM23212.1"/>
    </source>
</evidence>
<protein>
    <recommendedName>
        <fullName evidence="4">F-box domain-containing protein</fullName>
    </recommendedName>
</protein>
<accession>A0A0C2X140</accession>
<dbReference type="OrthoDB" id="2269034at2759"/>
<keyword evidence="1" id="KW-0175">Coiled coil</keyword>
<dbReference type="Proteomes" id="UP000054097">
    <property type="component" value="Unassembled WGS sequence"/>
</dbReference>
<dbReference type="HOGENOM" id="CLU_523941_0_0_1"/>
<reference evidence="3" key="2">
    <citation type="submission" date="2015-01" db="EMBL/GenBank/DDBJ databases">
        <title>Evolutionary Origins and Diversification of the Mycorrhizal Mutualists.</title>
        <authorList>
            <consortium name="DOE Joint Genome Institute"/>
            <consortium name="Mycorrhizal Genomics Consortium"/>
            <person name="Kohler A."/>
            <person name="Kuo A."/>
            <person name="Nagy L.G."/>
            <person name="Floudas D."/>
            <person name="Copeland A."/>
            <person name="Barry K.W."/>
            <person name="Cichocki N."/>
            <person name="Veneault-Fourrey C."/>
            <person name="LaButti K."/>
            <person name="Lindquist E.A."/>
            <person name="Lipzen A."/>
            <person name="Lundell T."/>
            <person name="Morin E."/>
            <person name="Murat C."/>
            <person name="Riley R."/>
            <person name="Ohm R."/>
            <person name="Sun H."/>
            <person name="Tunlid A."/>
            <person name="Henrissat B."/>
            <person name="Grigoriev I.V."/>
            <person name="Hibbett D.S."/>
            <person name="Martin F."/>
        </authorList>
    </citation>
    <scope>NUCLEOTIDE SEQUENCE [LARGE SCALE GENOMIC DNA]</scope>
    <source>
        <strain evidence="3">MAFF 305830</strain>
    </source>
</reference>
<dbReference type="STRING" id="933852.A0A0C2X140"/>
<evidence type="ECO:0008006" key="4">
    <source>
        <dbReference type="Google" id="ProtNLM"/>
    </source>
</evidence>
<dbReference type="EMBL" id="KN824341">
    <property type="protein sequence ID" value="KIM23212.1"/>
    <property type="molecule type" value="Genomic_DNA"/>
</dbReference>
<evidence type="ECO:0000256" key="1">
    <source>
        <dbReference type="SAM" id="Coils"/>
    </source>
</evidence>
<organism evidence="2 3">
    <name type="scientific">Serendipita vermifera MAFF 305830</name>
    <dbReference type="NCBI Taxonomy" id="933852"/>
    <lineage>
        <taxon>Eukaryota</taxon>
        <taxon>Fungi</taxon>
        <taxon>Dikarya</taxon>
        <taxon>Basidiomycota</taxon>
        <taxon>Agaricomycotina</taxon>
        <taxon>Agaricomycetes</taxon>
        <taxon>Sebacinales</taxon>
        <taxon>Serendipitaceae</taxon>
        <taxon>Serendipita</taxon>
    </lineage>
</organism>
<reference evidence="2 3" key="1">
    <citation type="submission" date="2014-04" db="EMBL/GenBank/DDBJ databases">
        <authorList>
            <consortium name="DOE Joint Genome Institute"/>
            <person name="Kuo A."/>
            <person name="Zuccaro A."/>
            <person name="Kohler A."/>
            <person name="Nagy L.G."/>
            <person name="Floudas D."/>
            <person name="Copeland A."/>
            <person name="Barry K.W."/>
            <person name="Cichocki N."/>
            <person name="Veneault-Fourrey C."/>
            <person name="LaButti K."/>
            <person name="Lindquist E.A."/>
            <person name="Lipzen A."/>
            <person name="Lundell T."/>
            <person name="Morin E."/>
            <person name="Murat C."/>
            <person name="Sun H."/>
            <person name="Tunlid A."/>
            <person name="Henrissat B."/>
            <person name="Grigoriev I.V."/>
            <person name="Hibbett D.S."/>
            <person name="Martin F."/>
            <person name="Nordberg H.P."/>
            <person name="Cantor M.N."/>
            <person name="Hua S.X."/>
        </authorList>
    </citation>
    <scope>NUCLEOTIDE SEQUENCE [LARGE SCALE GENOMIC DNA]</scope>
    <source>
        <strain evidence="2 3">MAFF 305830</strain>
    </source>
</reference>
<evidence type="ECO:0000313" key="3">
    <source>
        <dbReference type="Proteomes" id="UP000054097"/>
    </source>
</evidence>